<dbReference type="SUPFAM" id="SSF51182">
    <property type="entry name" value="RmlC-like cupins"/>
    <property type="match status" value="1"/>
</dbReference>
<dbReference type="EMBL" id="JBHMEZ010000032">
    <property type="protein sequence ID" value="MFB9054887.1"/>
    <property type="molecule type" value="Genomic_DNA"/>
</dbReference>
<protein>
    <submittedName>
        <fullName evidence="2">FdtA/QdtA family cupin domain-containing protein</fullName>
    </submittedName>
</protein>
<organism evidence="2 3">
    <name type="scientific">Formosa undariae</name>
    <dbReference type="NCBI Taxonomy" id="1325436"/>
    <lineage>
        <taxon>Bacteria</taxon>
        <taxon>Pseudomonadati</taxon>
        <taxon>Bacteroidota</taxon>
        <taxon>Flavobacteriia</taxon>
        <taxon>Flavobacteriales</taxon>
        <taxon>Flavobacteriaceae</taxon>
        <taxon>Formosa</taxon>
    </lineage>
</organism>
<dbReference type="InterPro" id="IPR011051">
    <property type="entry name" value="RmlC_Cupin_sf"/>
</dbReference>
<dbReference type="InterPro" id="IPR014710">
    <property type="entry name" value="RmlC-like_jellyroll"/>
</dbReference>
<evidence type="ECO:0000313" key="3">
    <source>
        <dbReference type="Proteomes" id="UP001589605"/>
    </source>
</evidence>
<dbReference type="InterPro" id="IPR008894">
    <property type="entry name" value="QdtA_cupin_dom"/>
</dbReference>
<dbReference type="Gene3D" id="2.60.120.10">
    <property type="entry name" value="Jelly Rolls"/>
    <property type="match status" value="1"/>
</dbReference>
<dbReference type="Pfam" id="PF05523">
    <property type="entry name" value="FdtA"/>
    <property type="match status" value="1"/>
</dbReference>
<dbReference type="CDD" id="cd20292">
    <property type="entry name" value="cupin_QdtA-like"/>
    <property type="match status" value="1"/>
</dbReference>
<dbReference type="RefSeq" id="WP_382384523.1">
    <property type="nucleotide sequence ID" value="NZ_JBHMEZ010000032.1"/>
</dbReference>
<gene>
    <name evidence="2" type="ORF">ACFFVB_17520</name>
</gene>
<name>A0ABV5F614_9FLAO</name>
<reference evidence="2 3" key="1">
    <citation type="submission" date="2024-09" db="EMBL/GenBank/DDBJ databases">
        <authorList>
            <person name="Sun Q."/>
            <person name="Mori K."/>
        </authorList>
    </citation>
    <scope>NUCLEOTIDE SEQUENCE [LARGE SCALE GENOMIC DNA]</scope>
    <source>
        <strain evidence="2 3">CECT 8286</strain>
    </source>
</reference>
<evidence type="ECO:0000259" key="1">
    <source>
        <dbReference type="Pfam" id="PF05523"/>
    </source>
</evidence>
<sequence length="144" mass="16525">MEKTTRQNVTSTVNDLHRIEIPKIKEPRGNLAVIEKDCIPFEIKRVYYLYDVPSDASRGGHAHKSLYQFLIPLSGSFDIRVKDGENERLITLNKPDIGLLIVPGIWREIENFSSGSVCLVLASAEFNEDDYIRNFEDYKLFKSC</sequence>
<dbReference type="Proteomes" id="UP001589605">
    <property type="component" value="Unassembled WGS sequence"/>
</dbReference>
<evidence type="ECO:0000313" key="2">
    <source>
        <dbReference type="EMBL" id="MFB9054887.1"/>
    </source>
</evidence>
<keyword evidence="3" id="KW-1185">Reference proteome</keyword>
<comment type="caution">
    <text evidence="2">The sequence shown here is derived from an EMBL/GenBank/DDBJ whole genome shotgun (WGS) entry which is preliminary data.</text>
</comment>
<accession>A0ABV5F614</accession>
<feature type="domain" description="Sugar 3,4-ketoisomerase QdtA cupin" evidence="1">
    <location>
        <begin position="16"/>
        <end position="141"/>
    </location>
</feature>
<proteinExistence type="predicted"/>